<keyword evidence="3" id="KW-1185">Reference proteome</keyword>
<feature type="compositionally biased region" description="Polar residues" evidence="1">
    <location>
        <begin position="162"/>
        <end position="173"/>
    </location>
</feature>
<sequence>MGTSVARGAPASTGSRLPSSSRPQTCAGVTRSHCRCWSDLRSTTPSSAMIRTWRRPARTSSVATSVTGGPLASAKPGTGAPTWTLPTCAVPTARPITWRSNSSSPRSGSAVASTRPSPSSSCARPRGIGSPNWARVAAPATSRFRRRRCTGQPTCARRCSPGTATLTGTSRSVAVSHGESPSAPSVARSRSAWRCWCAHSGTPLPSACGVPRASRGWTAGRSTVRRSPTACSGPSTPP</sequence>
<comment type="caution">
    <text evidence="2">The sequence shown here is derived from an EMBL/GenBank/DDBJ whole genome shotgun (WGS) entry which is preliminary data.</text>
</comment>
<accession>A0A438MAT6</accession>
<dbReference type="AlphaFoldDB" id="A0A438MAT6"/>
<dbReference type="EMBL" id="SAUN01000001">
    <property type="protein sequence ID" value="RVX42808.1"/>
    <property type="molecule type" value="Genomic_DNA"/>
</dbReference>
<feature type="compositionally biased region" description="Polar residues" evidence="1">
    <location>
        <begin position="58"/>
        <end position="67"/>
    </location>
</feature>
<reference evidence="2 3" key="1">
    <citation type="submission" date="2019-01" db="EMBL/GenBank/DDBJ databases">
        <title>Sequencing the genomes of 1000 actinobacteria strains.</title>
        <authorList>
            <person name="Klenk H.-P."/>
        </authorList>
    </citation>
    <scope>NUCLEOTIDE SEQUENCE [LARGE SCALE GENOMIC DNA]</scope>
    <source>
        <strain evidence="2 3">DSM 43925</strain>
    </source>
</reference>
<feature type="region of interest" description="Disordered" evidence="1">
    <location>
        <begin position="1"/>
        <end position="25"/>
    </location>
</feature>
<evidence type="ECO:0000313" key="3">
    <source>
        <dbReference type="Proteomes" id="UP000284824"/>
    </source>
</evidence>
<evidence type="ECO:0000313" key="2">
    <source>
        <dbReference type="EMBL" id="RVX42808.1"/>
    </source>
</evidence>
<dbReference type="Proteomes" id="UP000284824">
    <property type="component" value="Unassembled WGS sequence"/>
</dbReference>
<evidence type="ECO:0000256" key="1">
    <source>
        <dbReference type="SAM" id="MobiDB-lite"/>
    </source>
</evidence>
<feature type="compositionally biased region" description="Polar residues" evidence="1">
    <location>
        <begin position="225"/>
        <end position="238"/>
    </location>
</feature>
<feature type="compositionally biased region" description="Low complexity" evidence="1">
    <location>
        <begin position="99"/>
        <end position="126"/>
    </location>
</feature>
<gene>
    <name evidence="2" type="ORF">EDD27_5473</name>
</gene>
<feature type="compositionally biased region" description="Polar residues" evidence="1">
    <location>
        <begin position="12"/>
        <end position="24"/>
    </location>
</feature>
<name>A0A438MAT6_9ACTN</name>
<protein>
    <submittedName>
        <fullName evidence="2">Uncharacterized protein</fullName>
    </submittedName>
</protein>
<feature type="region of interest" description="Disordered" evidence="1">
    <location>
        <begin position="54"/>
        <end position="187"/>
    </location>
</feature>
<organism evidence="2 3">
    <name type="scientific">Nonomuraea polychroma</name>
    <dbReference type="NCBI Taxonomy" id="46176"/>
    <lineage>
        <taxon>Bacteria</taxon>
        <taxon>Bacillati</taxon>
        <taxon>Actinomycetota</taxon>
        <taxon>Actinomycetes</taxon>
        <taxon>Streptosporangiales</taxon>
        <taxon>Streptosporangiaceae</taxon>
        <taxon>Nonomuraea</taxon>
    </lineage>
</organism>
<proteinExistence type="predicted"/>
<feature type="region of interest" description="Disordered" evidence="1">
    <location>
        <begin position="210"/>
        <end position="238"/>
    </location>
</feature>